<dbReference type="HOGENOM" id="CLU_133784_0_0_10"/>
<dbReference type="STRING" id="760192.Halhy_0478"/>
<dbReference type="AlphaFoldDB" id="F4KZ93"/>
<name>F4KZ93_HALH1</name>
<dbReference type="eggNOG" id="COG1468">
    <property type="taxonomic scope" value="Bacteria"/>
</dbReference>
<accession>F4KZ93</accession>
<dbReference type="OrthoDB" id="9794720at2"/>
<reference key="2">
    <citation type="submission" date="2011-04" db="EMBL/GenBank/DDBJ databases">
        <title>Complete sequence of chromosome of Haliscomenobacter hydrossis DSM 1100.</title>
        <authorList>
            <consortium name="US DOE Joint Genome Institute (JGI-PGF)"/>
            <person name="Lucas S."/>
            <person name="Han J."/>
            <person name="Lapidus A."/>
            <person name="Bruce D."/>
            <person name="Goodwin L."/>
            <person name="Pitluck S."/>
            <person name="Peters L."/>
            <person name="Kyrpides N."/>
            <person name="Mavromatis K."/>
            <person name="Ivanova N."/>
            <person name="Ovchinnikova G."/>
            <person name="Pagani I."/>
            <person name="Daligault H."/>
            <person name="Detter J.C."/>
            <person name="Han C."/>
            <person name="Land M."/>
            <person name="Hauser L."/>
            <person name="Markowitz V."/>
            <person name="Cheng J.-F."/>
            <person name="Hugenholtz P."/>
            <person name="Woyke T."/>
            <person name="Wu D."/>
            <person name="Verbarg S."/>
            <person name="Frueling A."/>
            <person name="Brambilla E."/>
            <person name="Klenk H.-P."/>
            <person name="Eisen J.A."/>
        </authorList>
    </citation>
    <scope>NUCLEOTIDE SEQUENCE</scope>
    <source>
        <strain>DSM 1100</strain>
    </source>
</reference>
<evidence type="ECO:0000259" key="1">
    <source>
        <dbReference type="Pfam" id="PF01930"/>
    </source>
</evidence>
<evidence type="ECO:0000313" key="3">
    <source>
        <dbReference type="Proteomes" id="UP000008461"/>
    </source>
</evidence>
<gene>
    <name evidence="2" type="ordered locus">Halhy_0478</name>
</gene>
<keyword evidence="3" id="KW-1185">Reference proteome</keyword>
<dbReference type="RefSeq" id="WP_013762952.1">
    <property type="nucleotide sequence ID" value="NC_015510.1"/>
</dbReference>
<dbReference type="InterPro" id="IPR022765">
    <property type="entry name" value="Dna2/Cas4_DUF83"/>
</dbReference>
<sequence>MQVTATIIAYFHTCLRKMYLHHHGIRMEHTSDVVYEGKLIGESTYEDRAAKNTQLELDGIKIDYYDAKTKTVHETKKSDKMEHAHEAQVLYYLYVLQRNGIEGASGIIEYPTLRQRKHIDFDPERDVPIIEGWLQEIEQILEQEQCPPVINKSICKSCSYYDYCYVAEEIEN</sequence>
<dbReference type="InterPro" id="IPR011604">
    <property type="entry name" value="PDDEXK-like_dom_sf"/>
</dbReference>
<reference evidence="2 3" key="1">
    <citation type="journal article" date="2011" name="Stand. Genomic Sci.">
        <title>Complete genome sequence of Haliscomenobacter hydrossis type strain (O).</title>
        <authorList>
            <consortium name="US DOE Joint Genome Institute (JGI-PGF)"/>
            <person name="Daligault H."/>
            <person name="Lapidus A."/>
            <person name="Zeytun A."/>
            <person name="Nolan M."/>
            <person name="Lucas S."/>
            <person name="Del Rio T.G."/>
            <person name="Tice H."/>
            <person name="Cheng J.F."/>
            <person name="Tapia R."/>
            <person name="Han C."/>
            <person name="Goodwin L."/>
            <person name="Pitluck S."/>
            <person name="Liolios K."/>
            <person name="Pagani I."/>
            <person name="Ivanova N."/>
            <person name="Huntemann M."/>
            <person name="Mavromatis K."/>
            <person name="Mikhailova N."/>
            <person name="Pati A."/>
            <person name="Chen A."/>
            <person name="Palaniappan K."/>
            <person name="Land M."/>
            <person name="Hauser L."/>
            <person name="Brambilla E.M."/>
            <person name="Rohde M."/>
            <person name="Verbarg S."/>
            <person name="Goker M."/>
            <person name="Bristow J."/>
            <person name="Eisen J.A."/>
            <person name="Markowitz V."/>
            <person name="Hugenholtz P."/>
            <person name="Kyrpides N.C."/>
            <person name="Klenk H.P."/>
            <person name="Woyke T."/>
        </authorList>
    </citation>
    <scope>NUCLEOTIDE SEQUENCE [LARGE SCALE GENOMIC DNA]</scope>
    <source>
        <strain evidence="3">ATCC 27775 / DSM 1100 / LMG 10767 / O</strain>
    </source>
</reference>
<protein>
    <submittedName>
        <fullName evidence="2">CRISPR-associated protein Cas4</fullName>
    </submittedName>
</protein>
<dbReference type="PANTHER" id="PTHR37168:SF1">
    <property type="entry name" value="CRISPR-ASSOCIATED EXONUCLEASE CAS4"/>
    <property type="match status" value="1"/>
</dbReference>
<evidence type="ECO:0000313" key="2">
    <source>
        <dbReference type="EMBL" id="AEE48388.1"/>
    </source>
</evidence>
<organism evidence="2 3">
    <name type="scientific">Haliscomenobacter hydrossis (strain ATCC 27775 / DSM 1100 / LMG 10767 / O)</name>
    <dbReference type="NCBI Taxonomy" id="760192"/>
    <lineage>
        <taxon>Bacteria</taxon>
        <taxon>Pseudomonadati</taxon>
        <taxon>Bacteroidota</taxon>
        <taxon>Saprospiria</taxon>
        <taxon>Saprospirales</taxon>
        <taxon>Haliscomenobacteraceae</taxon>
        <taxon>Haliscomenobacter</taxon>
    </lineage>
</organism>
<proteinExistence type="predicted"/>
<dbReference type="PANTHER" id="PTHR37168">
    <property type="entry name" value="CRISPR-ASSOCIATED EXONUCLEASE CAS4"/>
    <property type="match status" value="1"/>
</dbReference>
<dbReference type="KEGG" id="hhy:Halhy_0478"/>
<feature type="domain" description="DUF83" evidence="1">
    <location>
        <begin position="5"/>
        <end position="165"/>
    </location>
</feature>
<dbReference type="Pfam" id="PF01930">
    <property type="entry name" value="Cas_Cas4"/>
    <property type="match status" value="1"/>
</dbReference>
<dbReference type="Proteomes" id="UP000008461">
    <property type="component" value="Chromosome"/>
</dbReference>
<dbReference type="Gene3D" id="3.90.320.10">
    <property type="match status" value="1"/>
</dbReference>
<dbReference type="EMBL" id="CP002691">
    <property type="protein sequence ID" value="AEE48388.1"/>
    <property type="molecule type" value="Genomic_DNA"/>
</dbReference>